<proteinExistence type="inferred from homology"/>
<dbReference type="InterPro" id="IPR050500">
    <property type="entry name" value="Phos_Acetyltrans/Butyryltrans"/>
</dbReference>
<keyword evidence="11" id="KW-1185">Reference proteome</keyword>
<gene>
    <name evidence="10" type="primary">pta_3</name>
    <name evidence="10" type="ORF">ABG79_01135</name>
</gene>
<evidence type="ECO:0000259" key="9">
    <source>
        <dbReference type="Pfam" id="PF01515"/>
    </source>
</evidence>
<comment type="similarity">
    <text evidence="3">Belongs to the phosphate acetyltransferase and butyryltransferase family.</text>
</comment>
<evidence type="ECO:0000313" key="11">
    <source>
        <dbReference type="Proteomes" id="UP000052015"/>
    </source>
</evidence>
<dbReference type="InterPro" id="IPR012147">
    <property type="entry name" value="P_Ac_Bu_trans"/>
</dbReference>
<dbReference type="NCBIfam" id="NF004167">
    <property type="entry name" value="PRK05632.1"/>
    <property type="match status" value="1"/>
</dbReference>
<dbReference type="RefSeq" id="WP_057978008.1">
    <property type="nucleotide sequence ID" value="NZ_LKHP01000005.1"/>
</dbReference>
<dbReference type="NCBIfam" id="TIGR00651">
    <property type="entry name" value="pta"/>
    <property type="match status" value="1"/>
</dbReference>
<evidence type="ECO:0000256" key="6">
    <source>
        <dbReference type="ARBA" id="ARBA00022679"/>
    </source>
</evidence>
<dbReference type="Gene3D" id="3.40.50.10950">
    <property type="match status" value="1"/>
</dbReference>
<organism evidence="10 11">
    <name type="scientific">Caloramator mitchellensis</name>
    <dbReference type="NCBI Taxonomy" id="908809"/>
    <lineage>
        <taxon>Bacteria</taxon>
        <taxon>Bacillati</taxon>
        <taxon>Bacillota</taxon>
        <taxon>Clostridia</taxon>
        <taxon>Eubacteriales</taxon>
        <taxon>Clostridiaceae</taxon>
        <taxon>Caloramator</taxon>
    </lineage>
</organism>
<evidence type="ECO:0000256" key="5">
    <source>
        <dbReference type="ARBA" id="ARBA00021528"/>
    </source>
</evidence>
<dbReference type="EMBL" id="LKHP01000005">
    <property type="protein sequence ID" value="KRQ86945.1"/>
    <property type="molecule type" value="Genomic_DNA"/>
</dbReference>
<comment type="catalytic activity">
    <reaction evidence="1">
        <text>acetyl-CoA + phosphate = acetyl phosphate + CoA</text>
        <dbReference type="Rhea" id="RHEA:19521"/>
        <dbReference type="ChEBI" id="CHEBI:22191"/>
        <dbReference type="ChEBI" id="CHEBI:43474"/>
        <dbReference type="ChEBI" id="CHEBI:57287"/>
        <dbReference type="ChEBI" id="CHEBI:57288"/>
        <dbReference type="EC" id="2.3.1.8"/>
    </reaction>
</comment>
<dbReference type="GO" id="GO:0008959">
    <property type="term" value="F:phosphate acetyltransferase activity"/>
    <property type="evidence" value="ECO:0007669"/>
    <property type="project" value="UniProtKB-EC"/>
</dbReference>
<evidence type="ECO:0000256" key="3">
    <source>
        <dbReference type="ARBA" id="ARBA00005656"/>
    </source>
</evidence>
<dbReference type="Pfam" id="PF01515">
    <property type="entry name" value="PTA_PTB"/>
    <property type="match status" value="1"/>
</dbReference>
<dbReference type="PANTHER" id="PTHR43356">
    <property type="entry name" value="PHOSPHATE ACETYLTRANSFERASE"/>
    <property type="match status" value="1"/>
</dbReference>
<evidence type="ECO:0000256" key="2">
    <source>
        <dbReference type="ARBA" id="ARBA00004989"/>
    </source>
</evidence>
<dbReference type="Proteomes" id="UP000052015">
    <property type="component" value="Unassembled WGS sequence"/>
</dbReference>
<accession>A0A0R3JTV0</accession>
<dbReference type="STRING" id="908809.ABG79_01135"/>
<dbReference type="InterPro" id="IPR002505">
    <property type="entry name" value="PTA_PTB"/>
</dbReference>
<dbReference type="PANTHER" id="PTHR43356:SF3">
    <property type="entry name" value="PHOSPHATE ACETYLTRANSFERASE"/>
    <property type="match status" value="1"/>
</dbReference>
<sequence length="330" mass="35172">MALMEQIKAKAKLNKKTIVLPEGAEPRTVKAAEIIVKEGLAKLVLLGDEEKIHSVAKEQGVSLEGVQIINPVQSEKFESYAQSLYEIRKNKGVTIDQAREIVKDEMYYGTMMVKLNDADGMVSGAIHSTGDLLRPAMQIIKTKPGVSIASSFFVMEVPNSIFGENGLFIFADCAVNPNPNAEELASIAIASAENAKSLCGIEPRVAMLSFSTKGSAKHELVDKVVEATKIAREKAPDLMIDGELQLDAAIVPKVAELKAPGSSVAGKANVLIFPDLQSGNIGYKLVQRLANAEAIGPICQGFAAPVNDLSRGCSVEDIVNVVAITAVQAQ</sequence>
<dbReference type="AlphaFoldDB" id="A0A0R3JTV0"/>
<dbReference type="OrthoDB" id="9805787at2"/>
<dbReference type="InterPro" id="IPR042113">
    <property type="entry name" value="P_AcTrfase_dom1"/>
</dbReference>
<feature type="domain" description="Phosphate acetyl/butaryl transferase" evidence="9">
    <location>
        <begin position="3"/>
        <end position="326"/>
    </location>
</feature>
<reference evidence="10 11" key="1">
    <citation type="submission" date="2015-09" db="EMBL/GenBank/DDBJ databases">
        <title>Draft genome sequence of a Caloramator mitchellensis, a moderate thermophile from the Great Artesian Basin of Australia.</title>
        <authorList>
            <person name="Patel B.K."/>
        </authorList>
    </citation>
    <scope>NUCLEOTIDE SEQUENCE [LARGE SCALE GENOMIC DNA]</scope>
    <source>
        <strain evidence="10 11">VF08</strain>
    </source>
</reference>
<dbReference type="Gene3D" id="3.40.50.10750">
    <property type="entry name" value="Isocitrate/Isopropylmalate dehydrogenase-like"/>
    <property type="match status" value="1"/>
</dbReference>
<comment type="pathway">
    <text evidence="2">Metabolic intermediate biosynthesis; acetyl-CoA biosynthesis; acetyl-CoA from acetate: step 2/2.</text>
</comment>
<dbReference type="PATRIC" id="fig|908809.3.peg.1144"/>
<keyword evidence="6 10" id="KW-0808">Transferase</keyword>
<dbReference type="NCBIfam" id="NF007233">
    <property type="entry name" value="PRK09653.1"/>
    <property type="match status" value="1"/>
</dbReference>
<dbReference type="InterPro" id="IPR042112">
    <property type="entry name" value="P_AcTrfase_dom2"/>
</dbReference>
<dbReference type="PIRSF" id="PIRSF000428">
    <property type="entry name" value="P_Ac_trans"/>
    <property type="match status" value="1"/>
</dbReference>
<comment type="caution">
    <text evidence="10">The sequence shown here is derived from an EMBL/GenBank/DDBJ whole genome shotgun (WGS) entry which is preliminary data.</text>
</comment>
<evidence type="ECO:0000313" key="10">
    <source>
        <dbReference type="EMBL" id="KRQ86945.1"/>
    </source>
</evidence>
<name>A0A0R3JTV0_CALMK</name>
<evidence type="ECO:0000256" key="8">
    <source>
        <dbReference type="ARBA" id="ARBA00031108"/>
    </source>
</evidence>
<evidence type="ECO:0000256" key="4">
    <source>
        <dbReference type="ARBA" id="ARBA00012707"/>
    </source>
</evidence>
<dbReference type="EC" id="2.3.1.8" evidence="4"/>
<dbReference type="SUPFAM" id="SSF53659">
    <property type="entry name" value="Isocitrate/Isopropylmalate dehydrogenase-like"/>
    <property type="match status" value="1"/>
</dbReference>
<evidence type="ECO:0000256" key="1">
    <source>
        <dbReference type="ARBA" id="ARBA00000705"/>
    </source>
</evidence>
<evidence type="ECO:0000256" key="7">
    <source>
        <dbReference type="ARBA" id="ARBA00023315"/>
    </source>
</evidence>
<dbReference type="InterPro" id="IPR004614">
    <property type="entry name" value="P_AcTrfase"/>
</dbReference>
<keyword evidence="7 10" id="KW-0012">Acyltransferase</keyword>
<protein>
    <recommendedName>
        <fullName evidence="5">Phosphate acetyltransferase</fullName>
        <ecNumber evidence="4">2.3.1.8</ecNumber>
    </recommendedName>
    <alternativeName>
        <fullName evidence="8">Phosphotransacetylase</fullName>
    </alternativeName>
</protein>